<dbReference type="SMART" id="SM00248">
    <property type="entry name" value="ANK"/>
    <property type="match status" value="5"/>
</dbReference>
<dbReference type="OMA" id="PERYMIS"/>
<evidence type="ECO:0000256" key="1">
    <source>
        <dbReference type="ARBA" id="ARBA00022737"/>
    </source>
</evidence>
<evidence type="ECO:0000259" key="5">
    <source>
        <dbReference type="Pfam" id="PF06985"/>
    </source>
</evidence>
<dbReference type="AlphaFoldDB" id="B6GW27"/>
<name>B6GW27_PENRW</name>
<dbReference type="GeneID" id="8310584"/>
<evidence type="ECO:0000256" key="4">
    <source>
        <dbReference type="SAM" id="MobiDB-lite"/>
    </source>
</evidence>
<keyword evidence="1" id="KW-0677">Repeat</keyword>
<dbReference type="Pfam" id="PF00023">
    <property type="entry name" value="Ank"/>
    <property type="match status" value="1"/>
</dbReference>
<reference evidence="6 7" key="1">
    <citation type="journal article" date="2008" name="Nat. Biotechnol.">
        <title>Genome sequencing and analysis of the filamentous fungus Penicillium chrysogenum.</title>
        <authorList>
            <person name="van den Berg M.A."/>
            <person name="Albang R."/>
            <person name="Albermann K."/>
            <person name="Badger J.H."/>
            <person name="Daran J.-M."/>
            <person name="Driessen A.J.M."/>
            <person name="Garcia-Estrada C."/>
            <person name="Fedorova N.D."/>
            <person name="Harris D.M."/>
            <person name="Heijne W.H.M."/>
            <person name="Joardar V.S."/>
            <person name="Kiel J.A.K.W."/>
            <person name="Kovalchuk A."/>
            <person name="Martin J.F."/>
            <person name="Nierman W.C."/>
            <person name="Nijland J.G."/>
            <person name="Pronk J.T."/>
            <person name="Roubos J.A."/>
            <person name="van der Klei I.J."/>
            <person name="van Peij N.N.M.E."/>
            <person name="Veenhuis M."/>
            <person name="von Doehren H."/>
            <person name="Wagner C."/>
            <person name="Wortman J.R."/>
            <person name="Bovenberg R.A.L."/>
        </authorList>
    </citation>
    <scope>NUCLEOTIDE SEQUENCE [LARGE SCALE GENOMIC DNA]</scope>
    <source>
        <strain evidence="7">ATCC 28089 / DSM 1075 / NRRL 1951 / Wisconsin 54-1255</strain>
    </source>
</reference>
<dbReference type="OrthoDB" id="194358at2759"/>
<feature type="region of interest" description="Disordered" evidence="4">
    <location>
        <begin position="1"/>
        <end position="68"/>
    </location>
</feature>
<dbReference type="PANTHER" id="PTHR24198:SF165">
    <property type="entry name" value="ANKYRIN REPEAT-CONTAINING PROTEIN-RELATED"/>
    <property type="match status" value="1"/>
</dbReference>
<proteinExistence type="predicted"/>
<dbReference type="eggNOG" id="KOG0504">
    <property type="taxonomic scope" value="Eukaryota"/>
</dbReference>
<dbReference type="PROSITE" id="PS50088">
    <property type="entry name" value="ANK_REPEAT"/>
    <property type="match status" value="3"/>
</dbReference>
<dbReference type="VEuPathDB" id="FungiDB:PCH_Pc06g00880"/>
<dbReference type="Pfam" id="PF06985">
    <property type="entry name" value="HET"/>
    <property type="match status" value="1"/>
</dbReference>
<dbReference type="HOGENOM" id="CLU_291359_0_0_1"/>
<protein>
    <submittedName>
        <fullName evidence="6">Pc06g00880 protein</fullName>
    </submittedName>
</protein>
<evidence type="ECO:0000256" key="3">
    <source>
        <dbReference type="PROSITE-ProRule" id="PRU00023"/>
    </source>
</evidence>
<dbReference type="EMBL" id="AM920421">
    <property type="protein sequence ID" value="CAP79081.1"/>
    <property type="molecule type" value="Genomic_DNA"/>
</dbReference>
<keyword evidence="2 3" id="KW-0040">ANK repeat</keyword>
<feature type="repeat" description="ANK" evidence="3">
    <location>
        <begin position="958"/>
        <end position="990"/>
    </location>
</feature>
<dbReference type="SUPFAM" id="SSF48403">
    <property type="entry name" value="Ankyrin repeat"/>
    <property type="match status" value="1"/>
</dbReference>
<keyword evidence="7" id="KW-1185">Reference proteome</keyword>
<dbReference type="Pfam" id="PF12796">
    <property type="entry name" value="Ank_2"/>
    <property type="match status" value="1"/>
</dbReference>
<feature type="compositionally biased region" description="Low complexity" evidence="4">
    <location>
        <begin position="47"/>
        <end position="58"/>
    </location>
</feature>
<evidence type="ECO:0000256" key="2">
    <source>
        <dbReference type="ARBA" id="ARBA00023043"/>
    </source>
</evidence>
<feature type="repeat" description="ANK" evidence="3">
    <location>
        <begin position="923"/>
        <end position="949"/>
    </location>
</feature>
<feature type="compositionally biased region" description="Basic residues" evidence="4">
    <location>
        <begin position="10"/>
        <end position="19"/>
    </location>
</feature>
<dbReference type="InterPro" id="IPR010730">
    <property type="entry name" value="HET"/>
</dbReference>
<dbReference type="BioCyc" id="PCHR:PC06G00880-MONOMER"/>
<dbReference type="InterPro" id="IPR002110">
    <property type="entry name" value="Ankyrin_rpt"/>
</dbReference>
<dbReference type="InterPro" id="IPR036770">
    <property type="entry name" value="Ankyrin_rpt-contain_sf"/>
</dbReference>
<sequence length="1048" mass="115375">MAGQLGIKDRLRRIFKTPGHKSESQPQPQPPPQGSAQTPANDTPDGAPNSNPSNAKPPQADEEEDEFPEVSPALITNYPSHWCCFDYTDDDGTTSLAPGVGSPPPHDKLVSEARRKWASGTLFPPEFLGPKIFAPDWTPDAGYSLPTFLYDLVTRRVIETSTLSELAEKMRYATISHVWGDQGIELDGTPYGVPGSIPIRYEEKLIRMLEAARVLVGERYVWMDILCLDQYDPSPHKREAEVAEMGPYFRNATGCLVWMDDAFEKCDEDWPKDVLDSLEGINGFFRMDRHGLSMNSASGAADGLDPSAVVGKATDEMRGPEALGWIRKVRKVERAPWFRRVWTLQEAVVPKDFLICTPERYMISCSTLCRLVGLVEATARRLLSNGAIESIEVIHELHGSEVYKILKLRQLYQHDEVGFWHIAQAVRSRSCTVENDRAMGVSGMLQRTWPILDYRMESGQILGETWEQALLESDFSALLYLGERASVYSMFADPLAGMPFISIGARRKPDTAPKETHRLKLVDGVAMKDVGCDRVCSVTGVMCTALEGALKEWMMTQTPFQDMDMETHLRLATAWGLPEHTQSIKGGNGDLKDFSPGAYAAFLSLAPSWATPILGRLADKEFSREVKRLFPQAILQRLRILQLLLGVNQGKHAVVLLQMANSEPQVGLISEPPDDTVVALTPSSYHNHPGPGCLLVKVLEDGVFHKIGIGLGKAVRAHSFVSGQIIPPPRIPDLPWVFYPEGMKKKDKSILGLLRISGVLNIANMSLVSLKGATADAIAEKLFEIASWKVALEEQDVPLLRTVLTVDSAVNHADRLGYMEFFIKHGNIEQLKILLAAYTSINNGLPNPKGMALMDTALRLAGEVRNMEVMKTLLEAGATTPSVRISLYRHTTLWHAVEGGDLEVVNMVLAAGADAKSPSCKSDGTTPLQQAAKQGNMELVDLLLKAAANAKQPPPSYEGVTALQFAAKQGDMELWDRLLKVGANVNQAPASRQGATALQFAAIRGYIEISHKLLDAGANVQAPRAERYGRTALEGAAEHADWTWYNFS</sequence>
<dbReference type="Gene3D" id="1.25.40.20">
    <property type="entry name" value="Ankyrin repeat-containing domain"/>
    <property type="match status" value="1"/>
</dbReference>
<evidence type="ECO:0000313" key="6">
    <source>
        <dbReference type="EMBL" id="CAP79081.1"/>
    </source>
</evidence>
<evidence type="ECO:0000313" key="7">
    <source>
        <dbReference type="Proteomes" id="UP000000724"/>
    </source>
</evidence>
<dbReference type="PROSITE" id="PS50297">
    <property type="entry name" value="ANK_REP_REGION"/>
    <property type="match status" value="3"/>
</dbReference>
<feature type="repeat" description="ANK" evidence="3">
    <location>
        <begin position="993"/>
        <end position="1025"/>
    </location>
</feature>
<organism evidence="6 7">
    <name type="scientific">Penicillium rubens (strain ATCC 28089 / DSM 1075 / NRRL 1951 / Wisconsin 54-1255)</name>
    <name type="common">Penicillium chrysogenum</name>
    <dbReference type="NCBI Taxonomy" id="500485"/>
    <lineage>
        <taxon>Eukaryota</taxon>
        <taxon>Fungi</taxon>
        <taxon>Dikarya</taxon>
        <taxon>Ascomycota</taxon>
        <taxon>Pezizomycotina</taxon>
        <taxon>Eurotiomycetes</taxon>
        <taxon>Eurotiomycetidae</taxon>
        <taxon>Eurotiales</taxon>
        <taxon>Aspergillaceae</taxon>
        <taxon>Penicillium</taxon>
        <taxon>Penicillium chrysogenum species complex</taxon>
    </lineage>
</organism>
<dbReference type="PANTHER" id="PTHR24198">
    <property type="entry name" value="ANKYRIN REPEAT AND PROTEIN KINASE DOMAIN-CONTAINING PROTEIN"/>
    <property type="match status" value="1"/>
</dbReference>
<gene>
    <name evidence="6" type="ORF">Pc06g00880</name>
    <name evidence="6" type="ORF">PCH_Pc06g00880</name>
</gene>
<dbReference type="Proteomes" id="UP000000724">
    <property type="component" value="Contig Pc00c06"/>
</dbReference>
<feature type="domain" description="Heterokaryon incompatibility" evidence="5">
    <location>
        <begin position="172"/>
        <end position="346"/>
    </location>
</feature>
<dbReference type="KEGG" id="pcs:N7525_010201"/>
<accession>B6GW27</accession>